<feature type="transmembrane region" description="Helical" evidence="7">
    <location>
        <begin position="57"/>
        <end position="74"/>
    </location>
</feature>
<organism evidence="10 11">
    <name type="scientific">Tepidibacter thalassicus DSM 15285</name>
    <dbReference type="NCBI Taxonomy" id="1123350"/>
    <lineage>
        <taxon>Bacteria</taxon>
        <taxon>Bacillati</taxon>
        <taxon>Bacillota</taxon>
        <taxon>Clostridia</taxon>
        <taxon>Peptostreptococcales</taxon>
        <taxon>Peptostreptococcaceae</taxon>
        <taxon>Tepidibacter</taxon>
    </lineage>
</organism>
<evidence type="ECO:0000259" key="8">
    <source>
        <dbReference type="Pfam" id="PF04239"/>
    </source>
</evidence>
<dbReference type="GO" id="GO:0005886">
    <property type="term" value="C:plasma membrane"/>
    <property type="evidence" value="ECO:0007669"/>
    <property type="project" value="UniProtKB-SubCell"/>
</dbReference>
<dbReference type="STRING" id="1123350.SAMN02744040_00702"/>
<keyword evidence="4 7" id="KW-0812">Transmembrane</keyword>
<accession>A0A1M5PZN6</accession>
<gene>
    <name evidence="10" type="ORF">SAMN02744040_00702</name>
</gene>
<keyword evidence="3" id="KW-1003">Cell membrane</keyword>
<name>A0A1M5PZN6_9FIRM</name>
<dbReference type="Gene3D" id="3.30.240.20">
    <property type="entry name" value="bsu07140 like domains"/>
    <property type="match status" value="2"/>
</dbReference>
<protein>
    <submittedName>
        <fullName evidence="10">Uncharacterized membrane protein YcaP, DUF421 family</fullName>
    </submittedName>
</protein>
<comment type="similarity">
    <text evidence="2">Belongs to the UPF0702 family.</text>
</comment>
<evidence type="ECO:0000259" key="9">
    <source>
        <dbReference type="Pfam" id="PF20730"/>
    </source>
</evidence>
<evidence type="ECO:0000256" key="2">
    <source>
        <dbReference type="ARBA" id="ARBA00006448"/>
    </source>
</evidence>
<dbReference type="EMBL" id="FQXH01000007">
    <property type="protein sequence ID" value="SHH07136.1"/>
    <property type="molecule type" value="Genomic_DNA"/>
</dbReference>
<proteinExistence type="inferred from homology"/>
<feature type="domain" description="YetF-like N-terminal transmembrane" evidence="9">
    <location>
        <begin position="2"/>
        <end position="62"/>
    </location>
</feature>
<dbReference type="PANTHER" id="PTHR34582">
    <property type="entry name" value="UPF0702 TRANSMEMBRANE PROTEIN YCAP"/>
    <property type="match status" value="1"/>
</dbReference>
<evidence type="ECO:0000256" key="7">
    <source>
        <dbReference type="SAM" id="Phobius"/>
    </source>
</evidence>
<comment type="subcellular location">
    <subcellularLocation>
        <location evidence="1">Cell membrane</location>
        <topology evidence="1">Multi-pass membrane protein</topology>
    </subcellularLocation>
</comment>
<keyword evidence="11" id="KW-1185">Reference proteome</keyword>
<dbReference type="InterPro" id="IPR007353">
    <property type="entry name" value="DUF421"/>
</dbReference>
<evidence type="ECO:0000256" key="1">
    <source>
        <dbReference type="ARBA" id="ARBA00004651"/>
    </source>
</evidence>
<dbReference type="OrthoDB" id="1682423at2"/>
<dbReference type="Proteomes" id="UP000242520">
    <property type="component" value="Unassembled WGS sequence"/>
</dbReference>
<keyword evidence="6 7" id="KW-0472">Membrane</keyword>
<reference evidence="11" key="1">
    <citation type="submission" date="2016-11" db="EMBL/GenBank/DDBJ databases">
        <authorList>
            <person name="Varghese N."/>
            <person name="Submissions S."/>
        </authorList>
    </citation>
    <scope>NUCLEOTIDE SEQUENCE [LARGE SCALE GENOMIC DNA]</scope>
    <source>
        <strain evidence="11">DSM 15285</strain>
    </source>
</reference>
<dbReference type="InterPro" id="IPR048454">
    <property type="entry name" value="YetF_N"/>
</dbReference>
<feature type="domain" description="YetF C-terminal" evidence="8">
    <location>
        <begin position="77"/>
        <end position="205"/>
    </location>
</feature>
<evidence type="ECO:0000256" key="3">
    <source>
        <dbReference type="ARBA" id="ARBA00022475"/>
    </source>
</evidence>
<dbReference type="InterPro" id="IPR023090">
    <property type="entry name" value="UPF0702_alpha/beta_dom_sf"/>
</dbReference>
<sequence>MLTIITKNILLFTVGIIIMRIMGKSAITQLTPYDLMAIVIIGTIISEPLINSKIKPTVISLISLTLFYIIYSKLSLNQLFNKFLLGEPTILIKQGKIDEKNLKKEHISLIQLISILRTNGYPKLDDVEYAILEPTGEISIIPKSSVRNVSISDLNIPVEPEKLPIAVIIDGKVQKKNLKLIHKDEKWLNNKLKEENVNLKDVIYAYSVEEREEVYFDVKNKK</sequence>
<evidence type="ECO:0000256" key="6">
    <source>
        <dbReference type="ARBA" id="ARBA00023136"/>
    </source>
</evidence>
<dbReference type="RefSeq" id="WP_072723684.1">
    <property type="nucleotide sequence ID" value="NZ_FQXH01000007.1"/>
</dbReference>
<evidence type="ECO:0000313" key="11">
    <source>
        <dbReference type="Proteomes" id="UP000242520"/>
    </source>
</evidence>
<dbReference type="PANTHER" id="PTHR34582:SF6">
    <property type="entry name" value="UPF0702 TRANSMEMBRANE PROTEIN YCAP"/>
    <property type="match status" value="1"/>
</dbReference>
<evidence type="ECO:0000256" key="4">
    <source>
        <dbReference type="ARBA" id="ARBA00022692"/>
    </source>
</evidence>
<feature type="transmembrane region" description="Helical" evidence="7">
    <location>
        <begin position="9"/>
        <end position="27"/>
    </location>
</feature>
<evidence type="ECO:0000313" key="10">
    <source>
        <dbReference type="EMBL" id="SHH07136.1"/>
    </source>
</evidence>
<dbReference type="Pfam" id="PF20730">
    <property type="entry name" value="YetF_N"/>
    <property type="match status" value="1"/>
</dbReference>
<dbReference type="AlphaFoldDB" id="A0A1M5PZN6"/>
<keyword evidence="5 7" id="KW-1133">Transmembrane helix</keyword>
<evidence type="ECO:0000256" key="5">
    <source>
        <dbReference type="ARBA" id="ARBA00022989"/>
    </source>
</evidence>
<feature type="transmembrane region" description="Helical" evidence="7">
    <location>
        <begin position="33"/>
        <end position="50"/>
    </location>
</feature>
<dbReference type="Pfam" id="PF04239">
    <property type="entry name" value="DUF421"/>
    <property type="match status" value="1"/>
</dbReference>